<dbReference type="Proteomes" id="UP000078542">
    <property type="component" value="Unassembled WGS sequence"/>
</dbReference>
<dbReference type="AlphaFoldDB" id="A0A151IAH7"/>
<name>A0A151IAH7_9HYME</name>
<dbReference type="EMBL" id="KQ978213">
    <property type="protein sequence ID" value="KYM96448.1"/>
    <property type="molecule type" value="Genomic_DNA"/>
</dbReference>
<evidence type="ECO:0000313" key="1">
    <source>
        <dbReference type="EMBL" id="KYM96448.1"/>
    </source>
</evidence>
<proteinExistence type="predicted"/>
<keyword evidence="2" id="KW-1185">Reference proteome</keyword>
<dbReference type="InterPro" id="IPR038765">
    <property type="entry name" value="Papain-like_cys_pep_sf"/>
</dbReference>
<sequence>MFGAWTKDVWLVPINYCSHWSLLMVLNCGVNICSWAYVIATGRMEHFQERDMDNARKGIATYLVEAENEIKREKRCVKSNNLLLQAKNVNCTNTSLIGLIQKSNSCPFGFDNTVELCASLNLIINSD</sequence>
<evidence type="ECO:0000313" key="2">
    <source>
        <dbReference type="Proteomes" id="UP000078542"/>
    </source>
</evidence>
<dbReference type="STRING" id="456900.A0A151IAH7"/>
<gene>
    <name evidence="1" type="ORF">ALC62_12894</name>
</gene>
<evidence type="ECO:0008006" key="3">
    <source>
        <dbReference type="Google" id="ProtNLM"/>
    </source>
</evidence>
<dbReference type="SUPFAM" id="SSF54001">
    <property type="entry name" value="Cysteine proteinases"/>
    <property type="match status" value="1"/>
</dbReference>
<reference evidence="1 2" key="1">
    <citation type="submission" date="2016-03" db="EMBL/GenBank/DDBJ databases">
        <title>Cyphomyrmex costatus WGS genome.</title>
        <authorList>
            <person name="Nygaard S."/>
            <person name="Hu H."/>
            <person name="Boomsma J."/>
            <person name="Zhang G."/>
        </authorList>
    </citation>
    <scope>NUCLEOTIDE SEQUENCE [LARGE SCALE GENOMIC DNA]</scope>
    <source>
        <strain evidence="1">MS0001</strain>
        <tissue evidence="1">Whole body</tissue>
    </source>
</reference>
<accession>A0A151IAH7</accession>
<protein>
    <recommendedName>
        <fullName evidence="3">Ubiquitin-like protease family profile domain-containing protein</fullName>
    </recommendedName>
</protein>
<organism evidence="1 2">
    <name type="scientific">Cyphomyrmex costatus</name>
    <dbReference type="NCBI Taxonomy" id="456900"/>
    <lineage>
        <taxon>Eukaryota</taxon>
        <taxon>Metazoa</taxon>
        <taxon>Ecdysozoa</taxon>
        <taxon>Arthropoda</taxon>
        <taxon>Hexapoda</taxon>
        <taxon>Insecta</taxon>
        <taxon>Pterygota</taxon>
        <taxon>Neoptera</taxon>
        <taxon>Endopterygota</taxon>
        <taxon>Hymenoptera</taxon>
        <taxon>Apocrita</taxon>
        <taxon>Aculeata</taxon>
        <taxon>Formicoidea</taxon>
        <taxon>Formicidae</taxon>
        <taxon>Myrmicinae</taxon>
        <taxon>Cyphomyrmex</taxon>
    </lineage>
</organism>